<comment type="caution">
    <text evidence="1">The sequence shown here is derived from an EMBL/GenBank/DDBJ whole genome shotgun (WGS) entry which is preliminary data.</text>
</comment>
<evidence type="ECO:0000313" key="2">
    <source>
        <dbReference type="Proteomes" id="UP000684084"/>
    </source>
</evidence>
<protein>
    <submittedName>
        <fullName evidence="1">Uncharacterized protein</fullName>
    </submittedName>
</protein>
<sequence length="73" mass="7386">MSAANWSTAIRRFGPRLGGASGATVTITAVAITSGSSMCFLGCPVSSCLAATVILSTKSDFPIGTGPISCFRR</sequence>
<accession>A0A915ZV79</accession>
<gene>
    <name evidence="1" type="ORF">CHRIB12_LOCUS22241</name>
</gene>
<dbReference type="EMBL" id="CAGKOT010000075">
    <property type="protein sequence ID" value="CAB5392072.1"/>
    <property type="molecule type" value="Genomic_DNA"/>
</dbReference>
<organism evidence="1 2">
    <name type="scientific">Rhizophagus irregularis</name>
    <dbReference type="NCBI Taxonomy" id="588596"/>
    <lineage>
        <taxon>Eukaryota</taxon>
        <taxon>Fungi</taxon>
        <taxon>Fungi incertae sedis</taxon>
        <taxon>Mucoromycota</taxon>
        <taxon>Glomeromycotina</taxon>
        <taxon>Glomeromycetes</taxon>
        <taxon>Glomerales</taxon>
        <taxon>Glomeraceae</taxon>
        <taxon>Rhizophagus</taxon>
    </lineage>
</organism>
<name>A0A915ZV79_9GLOM</name>
<proteinExistence type="predicted"/>
<reference evidence="1" key="1">
    <citation type="submission" date="2020-05" db="EMBL/GenBank/DDBJ databases">
        <authorList>
            <person name="Rincon C."/>
            <person name="Sanders R I."/>
            <person name="Robbins C."/>
            <person name="Chaturvedi A."/>
        </authorList>
    </citation>
    <scope>NUCLEOTIDE SEQUENCE</scope>
    <source>
        <strain evidence="1">CHB12</strain>
    </source>
</reference>
<evidence type="ECO:0000313" key="1">
    <source>
        <dbReference type="EMBL" id="CAB5392072.1"/>
    </source>
</evidence>
<feature type="non-terminal residue" evidence="1">
    <location>
        <position position="73"/>
    </location>
</feature>
<dbReference type="Proteomes" id="UP000684084">
    <property type="component" value="Unassembled WGS sequence"/>
</dbReference>
<dbReference type="AlphaFoldDB" id="A0A915ZV79"/>